<comment type="caution">
    <text evidence="2">The sequence shown here is derived from an EMBL/GenBank/DDBJ whole genome shotgun (WGS) entry which is preliminary data.</text>
</comment>
<keyword evidence="1" id="KW-1133">Transmembrane helix</keyword>
<evidence type="ECO:0008006" key="4">
    <source>
        <dbReference type="Google" id="ProtNLM"/>
    </source>
</evidence>
<feature type="transmembrane region" description="Helical" evidence="1">
    <location>
        <begin position="158"/>
        <end position="182"/>
    </location>
</feature>
<dbReference type="Gene3D" id="1.10.1760.20">
    <property type="match status" value="1"/>
</dbReference>
<keyword evidence="1" id="KW-0812">Transmembrane</keyword>
<evidence type="ECO:0000256" key="1">
    <source>
        <dbReference type="SAM" id="Phobius"/>
    </source>
</evidence>
<dbReference type="EMBL" id="DRZI01000148">
    <property type="protein sequence ID" value="HHP81707.1"/>
    <property type="molecule type" value="Genomic_DNA"/>
</dbReference>
<protein>
    <recommendedName>
        <fullName evidence="4">ECF transporter S component</fullName>
    </recommendedName>
</protein>
<feature type="transmembrane region" description="Helical" evidence="1">
    <location>
        <begin position="52"/>
        <end position="76"/>
    </location>
</feature>
<feature type="transmembrane region" description="Helical" evidence="1">
    <location>
        <begin position="115"/>
        <end position="138"/>
    </location>
</feature>
<dbReference type="EMBL" id="DRUB01000036">
    <property type="protein sequence ID" value="HHR95649.1"/>
    <property type="molecule type" value="Genomic_DNA"/>
</dbReference>
<feature type="transmembrane region" description="Helical" evidence="1">
    <location>
        <begin position="12"/>
        <end position="31"/>
    </location>
</feature>
<proteinExistence type="predicted"/>
<dbReference type="AlphaFoldDB" id="A0A7C5XM80"/>
<reference evidence="2" key="1">
    <citation type="journal article" date="2020" name="mSystems">
        <title>Genome- and Community-Level Interaction Insights into Carbon Utilization and Element Cycling Functions of Hydrothermarchaeota in Hydrothermal Sediment.</title>
        <authorList>
            <person name="Zhou Z."/>
            <person name="Liu Y."/>
            <person name="Xu W."/>
            <person name="Pan J."/>
            <person name="Luo Z.H."/>
            <person name="Li M."/>
        </authorList>
    </citation>
    <scope>NUCLEOTIDE SEQUENCE [LARGE SCALE GENOMIC DNA]</scope>
    <source>
        <strain evidence="3">SpSt-1</strain>
        <strain evidence="2">SpSt-1121</strain>
    </source>
</reference>
<organism evidence="2">
    <name type="scientific">Ignisphaera aggregans</name>
    <dbReference type="NCBI Taxonomy" id="334771"/>
    <lineage>
        <taxon>Archaea</taxon>
        <taxon>Thermoproteota</taxon>
        <taxon>Thermoprotei</taxon>
        <taxon>Desulfurococcales</taxon>
        <taxon>Desulfurococcaceae</taxon>
        <taxon>Ignisphaera</taxon>
    </lineage>
</organism>
<accession>A0A7C5XM80</accession>
<gene>
    <name evidence="3" type="ORF">ENL47_02225</name>
    <name evidence="2" type="ORF">ENM84_03490</name>
</gene>
<evidence type="ECO:0000313" key="2">
    <source>
        <dbReference type="EMBL" id="HHP81707.1"/>
    </source>
</evidence>
<evidence type="ECO:0000313" key="3">
    <source>
        <dbReference type="EMBL" id="HHR95649.1"/>
    </source>
</evidence>
<sequence length="203" mass="22289">MKSETYRYNSPSLRIAVIAGLIASAIVLHLFKIPYPLATFLKFDLSGVPLAIAAFITLIGTTVFGLPVFYLGVFALGGAMDLIGPAMKVLAELSTYLPLVAIYRRSESFTKSLKGLVFILLIVVISRTAVMCLVNLAVTPYWLQIVGWVKRWEEAWNYTLFILPHIAIFNAIAATYIVLLSLPLIRIAKAMGVVVLEKKGVKG</sequence>
<keyword evidence="1" id="KW-0472">Membrane</keyword>
<name>A0A7C5XM80_9CREN</name>